<reference evidence="1" key="1">
    <citation type="submission" date="2023-10" db="EMBL/GenBank/DDBJ databases">
        <authorList>
            <person name="Hackl T."/>
        </authorList>
    </citation>
    <scope>NUCLEOTIDE SEQUENCE</scope>
</reference>
<dbReference type="EMBL" id="CAUWAG010000007">
    <property type="protein sequence ID" value="CAJ2505498.1"/>
    <property type="molecule type" value="Genomic_DNA"/>
</dbReference>
<sequence length="79" mass="8660">MFRSFKKVANRDLWEELSGIIESLAAAGTEVSFWLIPPGGAVKQDSVLVRETKDAAREAATSHYDAVATEFTRLCGIMV</sequence>
<evidence type="ECO:0000313" key="1">
    <source>
        <dbReference type="EMBL" id="CAJ2505498.1"/>
    </source>
</evidence>
<protein>
    <submittedName>
        <fullName evidence="1">Uu.00g128920.m01.CDS01</fullName>
    </submittedName>
</protein>
<dbReference type="AlphaFoldDB" id="A0AAI8VIB9"/>
<keyword evidence="2" id="KW-1185">Reference proteome</keyword>
<accession>A0AAI8VIB9</accession>
<organism evidence="1 2">
    <name type="scientific">Anthostomella pinea</name>
    <dbReference type="NCBI Taxonomy" id="933095"/>
    <lineage>
        <taxon>Eukaryota</taxon>
        <taxon>Fungi</taxon>
        <taxon>Dikarya</taxon>
        <taxon>Ascomycota</taxon>
        <taxon>Pezizomycotina</taxon>
        <taxon>Sordariomycetes</taxon>
        <taxon>Xylariomycetidae</taxon>
        <taxon>Xylariales</taxon>
        <taxon>Xylariaceae</taxon>
        <taxon>Anthostomella</taxon>
    </lineage>
</organism>
<dbReference type="Proteomes" id="UP001295740">
    <property type="component" value="Unassembled WGS sequence"/>
</dbReference>
<proteinExistence type="predicted"/>
<evidence type="ECO:0000313" key="2">
    <source>
        <dbReference type="Proteomes" id="UP001295740"/>
    </source>
</evidence>
<gene>
    <name evidence="1" type="ORF">KHLLAP_LOCUS5966</name>
</gene>
<comment type="caution">
    <text evidence="1">The sequence shown here is derived from an EMBL/GenBank/DDBJ whole genome shotgun (WGS) entry which is preliminary data.</text>
</comment>
<name>A0AAI8VIB9_9PEZI</name>